<comment type="similarity">
    <text evidence="2 6">Belongs to the sodium:solute symporter (SSF) (TC 2.A.21) family.</text>
</comment>
<evidence type="ECO:0008006" key="11">
    <source>
        <dbReference type="Google" id="ProtNLM"/>
    </source>
</evidence>
<accession>H2YQN0</accession>
<protein>
    <recommendedName>
        <fullName evidence="11">Sodium/glucose cotransporter 4</fullName>
    </recommendedName>
</protein>
<evidence type="ECO:0000313" key="9">
    <source>
        <dbReference type="Ensembl" id="ENSCSAVP00000007638.1"/>
    </source>
</evidence>
<dbReference type="InterPro" id="IPR001734">
    <property type="entry name" value="Na/solute_symporter"/>
</dbReference>
<dbReference type="PROSITE" id="PS50283">
    <property type="entry name" value="NA_SOLUT_SYMP_3"/>
    <property type="match status" value="1"/>
</dbReference>
<feature type="transmembrane region" description="Helical" evidence="8">
    <location>
        <begin position="141"/>
        <end position="163"/>
    </location>
</feature>
<keyword evidence="5 8" id="KW-0472">Membrane</keyword>
<dbReference type="PROSITE" id="PS00457">
    <property type="entry name" value="NA_SOLUT_SYMP_2"/>
    <property type="match status" value="1"/>
</dbReference>
<dbReference type="PANTHER" id="PTHR11819">
    <property type="entry name" value="SOLUTE CARRIER FAMILY 5"/>
    <property type="match status" value="1"/>
</dbReference>
<reference evidence="10" key="1">
    <citation type="submission" date="2003-08" db="EMBL/GenBank/DDBJ databases">
        <authorList>
            <person name="Birren B."/>
            <person name="Nusbaum C."/>
            <person name="Abebe A."/>
            <person name="Abouelleil A."/>
            <person name="Adekoya E."/>
            <person name="Ait-zahra M."/>
            <person name="Allen N."/>
            <person name="Allen T."/>
            <person name="An P."/>
            <person name="Anderson M."/>
            <person name="Anderson S."/>
            <person name="Arachchi H."/>
            <person name="Armbruster J."/>
            <person name="Bachantsang P."/>
            <person name="Baldwin J."/>
            <person name="Barry A."/>
            <person name="Bayul T."/>
            <person name="Blitshsteyn B."/>
            <person name="Bloom T."/>
            <person name="Blye J."/>
            <person name="Boguslavskiy L."/>
            <person name="Borowsky M."/>
            <person name="Boukhgalter B."/>
            <person name="Brunache A."/>
            <person name="Butler J."/>
            <person name="Calixte N."/>
            <person name="Calvo S."/>
            <person name="Camarata J."/>
            <person name="Campo K."/>
            <person name="Chang J."/>
            <person name="Cheshatsang Y."/>
            <person name="Citroen M."/>
            <person name="Collymore A."/>
            <person name="Considine T."/>
            <person name="Cook A."/>
            <person name="Cooke P."/>
            <person name="Corum B."/>
            <person name="Cuomo C."/>
            <person name="David R."/>
            <person name="Dawoe T."/>
            <person name="Degray S."/>
            <person name="Dodge S."/>
            <person name="Dooley K."/>
            <person name="Dorje P."/>
            <person name="Dorjee K."/>
            <person name="Dorris L."/>
            <person name="Duffey N."/>
            <person name="Dupes A."/>
            <person name="Elkins T."/>
            <person name="Engels R."/>
            <person name="Erickson J."/>
            <person name="Farina A."/>
            <person name="Faro S."/>
            <person name="Ferreira P."/>
            <person name="Fischer H."/>
            <person name="Fitzgerald M."/>
            <person name="Foley K."/>
            <person name="Gage D."/>
            <person name="Galagan J."/>
            <person name="Gearin G."/>
            <person name="Gnerre S."/>
            <person name="Gnirke A."/>
            <person name="Goyette A."/>
            <person name="Graham J."/>
            <person name="Grandbois E."/>
            <person name="Gyaltsen K."/>
            <person name="Hafez N."/>
            <person name="Hagopian D."/>
            <person name="Hagos B."/>
            <person name="Hall J."/>
            <person name="Hatcher B."/>
            <person name="Heller A."/>
            <person name="Higgins H."/>
            <person name="Honan T."/>
            <person name="Horn A."/>
            <person name="Houde N."/>
            <person name="Hughes L."/>
            <person name="Hulme W."/>
            <person name="Husby E."/>
            <person name="Iliev I."/>
            <person name="Jaffe D."/>
            <person name="Jones C."/>
            <person name="Kamal M."/>
            <person name="Kamat A."/>
            <person name="Kamvysselis M."/>
            <person name="Karlsson E."/>
            <person name="Kells C."/>
            <person name="Kieu A."/>
            <person name="Kisner P."/>
            <person name="Kodira C."/>
            <person name="Kulbokas E."/>
            <person name="Labutti K."/>
            <person name="Lama D."/>
            <person name="Landers T."/>
            <person name="Leger J."/>
            <person name="Levine S."/>
            <person name="Lewis D."/>
            <person name="Lewis T."/>
            <person name="Lindblad-toh K."/>
            <person name="Liu X."/>
            <person name="Lokyitsang T."/>
            <person name="Lokyitsang Y."/>
            <person name="Lucien O."/>
            <person name="Lui A."/>
            <person name="Ma L.J."/>
            <person name="Mabbitt R."/>
            <person name="Macdonald J."/>
            <person name="Maclean C."/>
            <person name="Major J."/>
            <person name="Manning J."/>
            <person name="Marabella R."/>
            <person name="Maru K."/>
            <person name="Matthews C."/>
            <person name="Mauceli E."/>
            <person name="Mccarthy M."/>
            <person name="Mcdonough S."/>
            <person name="Mcghee T."/>
            <person name="Meldrim J."/>
            <person name="Meneus L."/>
            <person name="Mesirov J."/>
            <person name="Mihalev A."/>
            <person name="Mihova T."/>
            <person name="Mikkelsen T."/>
            <person name="Mlenga V."/>
            <person name="Moru K."/>
            <person name="Mozes J."/>
            <person name="Mulrain L."/>
            <person name="Munson G."/>
            <person name="Naylor J."/>
            <person name="Newes C."/>
            <person name="Nguyen C."/>
            <person name="Nguyen N."/>
            <person name="Nguyen T."/>
            <person name="Nicol R."/>
            <person name="Nielsen C."/>
            <person name="Nizzari M."/>
            <person name="Norbu C."/>
            <person name="Norbu N."/>
            <person name="O'donnell P."/>
            <person name="Okoawo O."/>
            <person name="O'leary S."/>
            <person name="Omotosho B."/>
            <person name="O'neill K."/>
            <person name="Osman S."/>
            <person name="Parker S."/>
            <person name="Perrin D."/>
            <person name="Phunkhang P."/>
            <person name="Piqani B."/>
            <person name="Purcell S."/>
            <person name="Rachupka T."/>
            <person name="Ramasamy U."/>
            <person name="Rameau R."/>
            <person name="Ray V."/>
            <person name="Raymond C."/>
            <person name="Retta R."/>
            <person name="Richardson S."/>
            <person name="Rise C."/>
            <person name="Rodriguez J."/>
            <person name="Rogers J."/>
            <person name="Rogov P."/>
            <person name="Rutman M."/>
            <person name="Schupbach R."/>
            <person name="Seaman C."/>
            <person name="Settipalli S."/>
            <person name="Sharpe T."/>
            <person name="Sheridan J."/>
            <person name="Sherpa N."/>
            <person name="Shi J."/>
            <person name="Smirnov S."/>
            <person name="Smith C."/>
            <person name="Sougnez C."/>
            <person name="Spencer B."/>
            <person name="Stalker J."/>
            <person name="Stange-thomann N."/>
            <person name="Stavropoulos S."/>
            <person name="Stetson K."/>
            <person name="Stone C."/>
            <person name="Stone S."/>
            <person name="Stubbs M."/>
            <person name="Talamas J."/>
            <person name="Tchuinga P."/>
            <person name="Tenzing P."/>
            <person name="Tesfaye S."/>
            <person name="Theodore J."/>
            <person name="Thoulutsang Y."/>
            <person name="Topham K."/>
            <person name="Towey S."/>
            <person name="Tsamla T."/>
            <person name="Tsomo N."/>
            <person name="Vallee D."/>
            <person name="Vassiliev H."/>
            <person name="Venkataraman V."/>
            <person name="Vinson J."/>
            <person name="Vo A."/>
            <person name="Wade C."/>
            <person name="Wang S."/>
            <person name="Wangchuk T."/>
            <person name="Wangdi T."/>
            <person name="Whittaker C."/>
            <person name="Wilkinson J."/>
            <person name="Wu Y."/>
            <person name="Wyman D."/>
            <person name="Yadav S."/>
            <person name="Yang S."/>
            <person name="Yang X."/>
            <person name="Yeager S."/>
            <person name="Yee E."/>
            <person name="Young G."/>
            <person name="Zainoun J."/>
            <person name="Zembeck L."/>
            <person name="Zimmer A."/>
            <person name="Zody M."/>
            <person name="Lander E."/>
        </authorList>
    </citation>
    <scope>NUCLEOTIDE SEQUENCE [LARGE SCALE GENOMIC DNA]</scope>
</reference>
<feature type="region of interest" description="Disordered" evidence="7">
    <location>
        <begin position="219"/>
        <end position="239"/>
    </location>
</feature>
<comment type="subcellular location">
    <subcellularLocation>
        <location evidence="1">Membrane</location>
        <topology evidence="1">Multi-pass membrane protein</topology>
    </subcellularLocation>
</comment>
<reference evidence="9" key="3">
    <citation type="submission" date="2025-09" db="UniProtKB">
        <authorList>
            <consortium name="Ensembl"/>
        </authorList>
    </citation>
    <scope>IDENTIFICATION</scope>
</reference>
<dbReference type="Gene3D" id="1.20.1730.10">
    <property type="entry name" value="Sodium/glucose cotransporter"/>
    <property type="match status" value="1"/>
</dbReference>
<evidence type="ECO:0000256" key="5">
    <source>
        <dbReference type="ARBA" id="ARBA00023136"/>
    </source>
</evidence>
<evidence type="ECO:0000256" key="2">
    <source>
        <dbReference type="ARBA" id="ARBA00006434"/>
    </source>
</evidence>
<feature type="transmembrane region" description="Helical" evidence="8">
    <location>
        <begin position="70"/>
        <end position="92"/>
    </location>
</feature>
<dbReference type="AlphaFoldDB" id="H2YQN0"/>
<feature type="transmembrane region" description="Helical" evidence="8">
    <location>
        <begin position="282"/>
        <end position="301"/>
    </location>
</feature>
<organism evidence="9 10">
    <name type="scientific">Ciona savignyi</name>
    <name type="common">Pacific transparent sea squirt</name>
    <dbReference type="NCBI Taxonomy" id="51511"/>
    <lineage>
        <taxon>Eukaryota</taxon>
        <taxon>Metazoa</taxon>
        <taxon>Chordata</taxon>
        <taxon>Tunicata</taxon>
        <taxon>Ascidiacea</taxon>
        <taxon>Phlebobranchia</taxon>
        <taxon>Cionidae</taxon>
        <taxon>Ciona</taxon>
    </lineage>
</organism>
<evidence type="ECO:0000256" key="4">
    <source>
        <dbReference type="ARBA" id="ARBA00022989"/>
    </source>
</evidence>
<keyword evidence="3 8" id="KW-0812">Transmembrane</keyword>
<keyword evidence="4 8" id="KW-1133">Transmembrane helix</keyword>
<dbReference type="Ensembl" id="ENSCSAVT00000007738.1">
    <property type="protein sequence ID" value="ENSCSAVP00000007638.1"/>
    <property type="gene ID" value="ENSCSAVG00000004567.1"/>
</dbReference>
<proteinExistence type="inferred from homology"/>
<evidence type="ECO:0000256" key="3">
    <source>
        <dbReference type="ARBA" id="ARBA00022692"/>
    </source>
</evidence>
<feature type="transmembrane region" description="Helical" evidence="8">
    <location>
        <begin position="99"/>
        <end position="121"/>
    </location>
</feature>
<reference evidence="9" key="2">
    <citation type="submission" date="2025-08" db="UniProtKB">
        <authorList>
            <consortium name="Ensembl"/>
        </authorList>
    </citation>
    <scope>IDENTIFICATION</scope>
</reference>
<evidence type="ECO:0000256" key="7">
    <source>
        <dbReference type="SAM" id="MobiDB-lite"/>
    </source>
</evidence>
<dbReference type="GeneTree" id="ENSGT00940000157690"/>
<dbReference type="GO" id="GO:0005886">
    <property type="term" value="C:plasma membrane"/>
    <property type="evidence" value="ECO:0007669"/>
    <property type="project" value="TreeGrafter"/>
</dbReference>
<dbReference type="Proteomes" id="UP000007875">
    <property type="component" value="Unassembled WGS sequence"/>
</dbReference>
<evidence type="ECO:0000256" key="6">
    <source>
        <dbReference type="RuleBase" id="RU362091"/>
    </source>
</evidence>
<dbReference type="HOGENOM" id="CLU_018808_9_1_1"/>
<dbReference type="PANTHER" id="PTHR11819:SF195">
    <property type="entry name" value="SODIUM_GLUCOSE COTRANSPORTER 4"/>
    <property type="match status" value="1"/>
</dbReference>
<feature type="transmembrane region" description="Helical" evidence="8">
    <location>
        <begin position="37"/>
        <end position="58"/>
    </location>
</feature>
<sequence length="302" mass="34157">MMAALMSSLTSVFNSASTLFTCDLWQKIRKNASERELMLVGRIFILFMVAVSIAWVPIVQVSANGQLFDYIQSITSYLGPPIMVVFVMGIFWPRLNEPGAFWSLMGGLAVGLTRMIMDFVYSSPLCGQDEYRPEILYKVHYLYFAMILATITAIVAVVVSLLTPAIPKEKLVRLTWYTRHSVEPRMEMDQLNGANEQEPQSDEPVVTMFTNKAVTGDDGEVIHQDDAEETSPKTAADPEEKHTWYRRAFDLFCGLDKSQQGTAETVRPTFFSIEEKPVPRNIVNFMGLLMLCTMTFLFGYYA</sequence>
<evidence type="ECO:0000256" key="1">
    <source>
        <dbReference type="ARBA" id="ARBA00004141"/>
    </source>
</evidence>
<dbReference type="GO" id="GO:0005412">
    <property type="term" value="F:D-glucose:sodium symporter activity"/>
    <property type="evidence" value="ECO:0007669"/>
    <property type="project" value="TreeGrafter"/>
</dbReference>
<evidence type="ECO:0000313" key="10">
    <source>
        <dbReference type="Proteomes" id="UP000007875"/>
    </source>
</evidence>
<name>H2YQN0_CIOSA</name>
<dbReference type="InterPro" id="IPR018212">
    <property type="entry name" value="Na/solute_symporter_CS"/>
</dbReference>
<evidence type="ECO:0000256" key="8">
    <source>
        <dbReference type="SAM" id="Phobius"/>
    </source>
</evidence>
<keyword evidence="10" id="KW-1185">Reference proteome</keyword>
<dbReference type="Pfam" id="PF00474">
    <property type="entry name" value="SSF"/>
    <property type="match status" value="1"/>
</dbReference>
<dbReference type="InterPro" id="IPR038377">
    <property type="entry name" value="Na/Glc_symporter_sf"/>
</dbReference>